<dbReference type="InterPro" id="IPR013427">
    <property type="entry name" value="Haem-bd_dom_put"/>
</dbReference>
<name>A0A5C6B3K0_9BACT</name>
<dbReference type="GO" id="GO:0046872">
    <property type="term" value="F:metal ion binding"/>
    <property type="evidence" value="ECO:0007669"/>
    <property type="project" value="UniProtKB-KW"/>
</dbReference>
<evidence type="ECO:0000256" key="1">
    <source>
        <dbReference type="ARBA" id="ARBA00022617"/>
    </source>
</evidence>
<dbReference type="NCBIfam" id="TIGR02604">
    <property type="entry name" value="Piru_Ver_Nterm"/>
    <property type="match status" value="1"/>
</dbReference>
<dbReference type="Gene3D" id="1.25.10.10">
    <property type="entry name" value="Leucine-rich Repeat Variant"/>
    <property type="match status" value="1"/>
</dbReference>
<dbReference type="GO" id="GO:0009055">
    <property type="term" value="F:electron transfer activity"/>
    <property type="evidence" value="ECO:0007669"/>
    <property type="project" value="InterPro"/>
</dbReference>
<sequence>MTAHTLWSGYDDAFAIVPTRTDAPARITKRTHTMRLAVSAYLAVSFVFYGLACPLHAADPPTVADDALEVIESTRGGRHWVDAATADPMEAQDSLGSFEIAQSLRLELFAAEPLVMDPVAITFDPQGRMFVVEYGDYPTGPPEGEPPLSRVVLIEDTDDDGRADQRTVFADGLNFCHSAMPYRGGLLIGEQTRIVHLVDTDGDDIADVRNVLFDGFTPAHPQMQIGNPRWGIDNWVHCNYGPGKIVSSASPDEAVEMPRRDFLFDPRTLRFRADGGWGQFGNTVDRWGNRFYCTNRNPIITTTLTPEIAARNPFHLVSRMSYDVAPSGGDSRVYPLIEMKSNYLSHAGTHTAACGVTALTGDALGKDTSDRPYQDSVFVCEPIGHLVTRSVIDREGSMLTASRAQRRVDFLASTDPWFRPASLASGPDGALYLADMYRLWVEHPKFLPPEIAAKLDWRAGEDRGRVYRIVAKDVSPPAPYVEPRTVAERVAMLSDPNGWRQFIAQQLIVEDYAASGSSREMVVALRQQLRLSQSSSGRLHCLWTLAGIHALEDQDLIAALGDSDWHVRAAAAQLSSDRLDNEALLDTLIGHVGDTDDSVVRQAVISLGGTTSEGATAALANAAKQHFNDSLIRDAILTTAAMRSTKLLKACVADAEFVSSATDDRLSFVHDLAAITGARGETNEIRDFVRSFFGDPAPLQAWWQYAAVVGFADGLQRHRGPMGRTTLAAFVKSPPSELAAVAGVLADWIRDGESVLSDPDASLESRVAAIGLLSQRGEAESLPIWRELFRADQPSEIQVAAVRSFSRVVSTAKCQLLIEHWSQLAPAARPIAMDTMLRRTDGTLSMLEAMKDKTMSPSLLSIDQRVRLLKHSDASIRSLASELLGGAVSANRRAVAGQYQSALTADASPQHGAAVFQRACANCHRLRDVGHEIGPDLTDAVNRSPEALLYDILDPNAKVEPRYTSYSILTDRGEVYSGLIVNDSGGNVVLKMAENKVVSVSRDEIEEIKSNDISLMPEGIEKEVTPQQMADLLAYLRQR</sequence>
<feature type="transmembrane region" description="Helical" evidence="5">
    <location>
        <begin position="36"/>
        <end position="52"/>
    </location>
</feature>
<dbReference type="RefSeq" id="WP_146519243.1">
    <property type="nucleotide sequence ID" value="NZ_CP151726.1"/>
</dbReference>
<evidence type="ECO:0000256" key="2">
    <source>
        <dbReference type="ARBA" id="ARBA00022723"/>
    </source>
</evidence>
<evidence type="ECO:0000259" key="6">
    <source>
        <dbReference type="PROSITE" id="PS51007"/>
    </source>
</evidence>
<dbReference type="Pfam" id="PF23500">
    <property type="entry name" value="DUF7133"/>
    <property type="match status" value="1"/>
</dbReference>
<dbReference type="EMBL" id="SJPN01000002">
    <property type="protein sequence ID" value="TWU06112.1"/>
    <property type="molecule type" value="Genomic_DNA"/>
</dbReference>
<dbReference type="Gene3D" id="2.120.10.30">
    <property type="entry name" value="TolB, C-terminal domain"/>
    <property type="match status" value="1"/>
</dbReference>
<evidence type="ECO:0000256" key="5">
    <source>
        <dbReference type="SAM" id="Phobius"/>
    </source>
</evidence>
<keyword evidence="1 4" id="KW-0349">Heme</keyword>
<comment type="caution">
    <text evidence="7">The sequence shown here is derived from an EMBL/GenBank/DDBJ whole genome shotgun (WGS) entry which is preliminary data.</text>
</comment>
<organism evidence="7 8">
    <name type="scientific">Stieleria varia</name>
    <dbReference type="NCBI Taxonomy" id="2528005"/>
    <lineage>
        <taxon>Bacteria</taxon>
        <taxon>Pseudomonadati</taxon>
        <taxon>Planctomycetota</taxon>
        <taxon>Planctomycetia</taxon>
        <taxon>Pirellulales</taxon>
        <taxon>Pirellulaceae</taxon>
        <taxon>Stieleria</taxon>
    </lineage>
</organism>
<dbReference type="InterPro" id="IPR013428">
    <property type="entry name" value="Membrane-bound_put_N"/>
</dbReference>
<dbReference type="SUPFAM" id="SSF48371">
    <property type="entry name" value="ARM repeat"/>
    <property type="match status" value="2"/>
</dbReference>
<keyword evidence="2 4" id="KW-0479">Metal-binding</keyword>
<dbReference type="SUPFAM" id="SSF46626">
    <property type="entry name" value="Cytochrome c"/>
    <property type="match status" value="1"/>
</dbReference>
<keyword evidence="3 4" id="KW-0408">Iron</keyword>
<keyword evidence="5" id="KW-0472">Membrane</keyword>
<reference evidence="7 8" key="1">
    <citation type="submission" date="2019-02" db="EMBL/GenBank/DDBJ databases">
        <title>Deep-cultivation of Planctomycetes and their phenomic and genomic characterization uncovers novel biology.</title>
        <authorList>
            <person name="Wiegand S."/>
            <person name="Jogler M."/>
            <person name="Boedeker C."/>
            <person name="Pinto D."/>
            <person name="Vollmers J."/>
            <person name="Rivas-Marin E."/>
            <person name="Kohn T."/>
            <person name="Peeters S.H."/>
            <person name="Heuer A."/>
            <person name="Rast P."/>
            <person name="Oberbeckmann S."/>
            <person name="Bunk B."/>
            <person name="Jeske O."/>
            <person name="Meyerdierks A."/>
            <person name="Storesund J.E."/>
            <person name="Kallscheuer N."/>
            <person name="Luecker S."/>
            <person name="Lage O.M."/>
            <person name="Pohl T."/>
            <person name="Merkel B.J."/>
            <person name="Hornburger P."/>
            <person name="Mueller R.-W."/>
            <person name="Bruemmer F."/>
            <person name="Labrenz M."/>
            <person name="Spormann A.M."/>
            <person name="Op Den Camp H."/>
            <person name="Overmann J."/>
            <person name="Amann R."/>
            <person name="Jetten M.S.M."/>
            <person name="Mascher T."/>
            <person name="Medema M.H."/>
            <person name="Devos D.P."/>
            <person name="Kaster A.-K."/>
            <person name="Ovreas L."/>
            <person name="Rohde M."/>
            <person name="Galperin M.Y."/>
            <person name="Jogler C."/>
        </authorList>
    </citation>
    <scope>NUCLEOTIDE SEQUENCE [LARGE SCALE GENOMIC DNA]</scope>
    <source>
        <strain evidence="7 8">Pla52n</strain>
    </source>
</reference>
<proteinExistence type="predicted"/>
<feature type="domain" description="Cytochrome c" evidence="6">
    <location>
        <begin position="907"/>
        <end position="1039"/>
    </location>
</feature>
<keyword evidence="8" id="KW-1185">Reference proteome</keyword>
<evidence type="ECO:0000313" key="7">
    <source>
        <dbReference type="EMBL" id="TWU06112.1"/>
    </source>
</evidence>
<accession>A0A5C6B3K0</accession>
<evidence type="ECO:0000256" key="3">
    <source>
        <dbReference type="ARBA" id="ARBA00023004"/>
    </source>
</evidence>
<evidence type="ECO:0000313" key="8">
    <source>
        <dbReference type="Proteomes" id="UP000320176"/>
    </source>
</evidence>
<dbReference type="InterPro" id="IPR011042">
    <property type="entry name" value="6-blade_b-propeller_TolB-like"/>
</dbReference>
<keyword evidence="5" id="KW-1133">Transmembrane helix</keyword>
<dbReference type="InterPro" id="IPR016024">
    <property type="entry name" value="ARM-type_fold"/>
</dbReference>
<dbReference type="SUPFAM" id="SSF63829">
    <property type="entry name" value="Calcium-dependent phosphotriesterase"/>
    <property type="match status" value="1"/>
</dbReference>
<dbReference type="InterPro" id="IPR036909">
    <property type="entry name" value="Cyt_c-like_dom_sf"/>
</dbReference>
<dbReference type="AlphaFoldDB" id="A0A5C6B3K0"/>
<dbReference type="GO" id="GO:0020037">
    <property type="term" value="F:heme binding"/>
    <property type="evidence" value="ECO:0007669"/>
    <property type="project" value="InterPro"/>
</dbReference>
<dbReference type="OrthoDB" id="230287at2"/>
<dbReference type="InterPro" id="IPR009056">
    <property type="entry name" value="Cyt_c-like_dom"/>
</dbReference>
<dbReference type="PANTHER" id="PTHR33546:SF1">
    <property type="entry name" value="LARGE, MULTIFUNCTIONAL SECRETED PROTEIN"/>
    <property type="match status" value="1"/>
</dbReference>
<gene>
    <name evidence="7" type="ORF">Pla52n_18320</name>
</gene>
<dbReference type="NCBIfam" id="TIGR02603">
    <property type="entry name" value="CxxCH_TIGR02603"/>
    <property type="match status" value="1"/>
</dbReference>
<dbReference type="Pfam" id="PF13646">
    <property type="entry name" value="HEAT_2"/>
    <property type="match status" value="1"/>
</dbReference>
<protein>
    <submittedName>
        <fullName evidence="7">Cytochrome c</fullName>
    </submittedName>
</protein>
<dbReference type="Proteomes" id="UP000320176">
    <property type="component" value="Unassembled WGS sequence"/>
</dbReference>
<evidence type="ECO:0000256" key="4">
    <source>
        <dbReference type="PROSITE-ProRule" id="PRU00433"/>
    </source>
</evidence>
<keyword evidence="5" id="KW-0812">Transmembrane</keyword>
<dbReference type="InterPro" id="IPR055557">
    <property type="entry name" value="DUF7133"/>
</dbReference>
<dbReference type="Gene3D" id="1.10.760.10">
    <property type="entry name" value="Cytochrome c-like domain"/>
    <property type="match status" value="1"/>
</dbReference>
<dbReference type="PROSITE" id="PS51007">
    <property type="entry name" value="CYTC"/>
    <property type="match status" value="1"/>
</dbReference>
<dbReference type="PANTHER" id="PTHR33546">
    <property type="entry name" value="LARGE, MULTIFUNCTIONAL SECRETED PROTEIN-RELATED"/>
    <property type="match status" value="1"/>
</dbReference>
<dbReference type="InterPro" id="IPR011989">
    <property type="entry name" value="ARM-like"/>
</dbReference>